<sequence length="304" mass="31964">MYAPTGSTTPGPPVGLAVGAMVLAVLALLVAWVPFIGVLGLLGGIAGLVLGIVARRRVSAGRAGGGGMALAGIIIGAVAILFGLGSTALTVVIIRSATWEGPGWEYEASWNLDPEEAGDGLGATNDSLGETTDSLEDTGYGLEDTDEGLRLDDRLTDGELAMIEGYGTVNAGQTAPVGDNGRTGTVLSWDLAADERIMAVDGMHPREGDRYVWLEIELANDGPDPYQASELDISLLGGDLRLHRNECRWNAPTTPVHRSGEIRTGEAVTVDVCFDVPDDAVPEARLIIRDFEAFRGPALVWEIE</sequence>
<keyword evidence="3" id="KW-1133">Transmembrane helix</keyword>
<protein>
    <recommendedName>
        <fullName evidence="4">DUF4190 domain-containing protein</fullName>
    </recommendedName>
</protein>
<dbReference type="Pfam" id="PF13828">
    <property type="entry name" value="DUF4190"/>
    <property type="match status" value="1"/>
</dbReference>
<keyword evidence="1" id="KW-0732">Signal</keyword>
<accession>A0A0A0C1Z7</accession>
<feature type="region of interest" description="Disordered" evidence="2">
    <location>
        <begin position="115"/>
        <end position="146"/>
    </location>
</feature>
<keyword evidence="6" id="KW-1185">Reference proteome</keyword>
<keyword evidence="3" id="KW-0812">Transmembrane</keyword>
<evidence type="ECO:0000256" key="3">
    <source>
        <dbReference type="SAM" id="Phobius"/>
    </source>
</evidence>
<name>A0A0A0C1Z7_9CELL</name>
<dbReference type="InterPro" id="IPR029050">
    <property type="entry name" value="Immunoprotect_excell_Ig-like"/>
</dbReference>
<dbReference type="AlphaFoldDB" id="A0A0A0C1Z7"/>
<evidence type="ECO:0000313" key="6">
    <source>
        <dbReference type="Proteomes" id="UP000054314"/>
    </source>
</evidence>
<organism evidence="5 6">
    <name type="scientific">Cellulomonas bogoriensis 69B4 = DSM 16987</name>
    <dbReference type="NCBI Taxonomy" id="1386082"/>
    <lineage>
        <taxon>Bacteria</taxon>
        <taxon>Bacillati</taxon>
        <taxon>Actinomycetota</taxon>
        <taxon>Actinomycetes</taxon>
        <taxon>Micrococcales</taxon>
        <taxon>Cellulomonadaceae</taxon>
        <taxon>Cellulomonas</taxon>
    </lineage>
</organism>
<feature type="domain" description="DUF4190" evidence="4">
    <location>
        <begin position="16"/>
        <end position="83"/>
    </location>
</feature>
<dbReference type="InterPro" id="IPR025241">
    <property type="entry name" value="DUF4190"/>
</dbReference>
<evidence type="ECO:0000313" key="5">
    <source>
        <dbReference type="EMBL" id="KGM13414.1"/>
    </source>
</evidence>
<evidence type="ECO:0000256" key="1">
    <source>
        <dbReference type="ARBA" id="ARBA00022729"/>
    </source>
</evidence>
<gene>
    <name evidence="5" type="ORF">N869_14170</name>
</gene>
<dbReference type="EMBL" id="AXCZ01000044">
    <property type="protein sequence ID" value="KGM13414.1"/>
    <property type="molecule type" value="Genomic_DNA"/>
</dbReference>
<reference evidence="5 6" key="1">
    <citation type="submission" date="2013-08" db="EMBL/GenBank/DDBJ databases">
        <title>Genome sequencing of Cellulomonas bogoriensis 69B4.</title>
        <authorList>
            <person name="Chen F."/>
            <person name="Li Y."/>
            <person name="Wang G."/>
        </authorList>
    </citation>
    <scope>NUCLEOTIDE SEQUENCE [LARGE SCALE GENOMIC DNA]</scope>
    <source>
        <strain evidence="5 6">69B4</strain>
    </source>
</reference>
<keyword evidence="3" id="KW-0472">Membrane</keyword>
<feature type="transmembrane region" description="Helical" evidence="3">
    <location>
        <begin position="20"/>
        <end position="53"/>
    </location>
</feature>
<comment type="caution">
    <text evidence="5">The sequence shown here is derived from an EMBL/GenBank/DDBJ whole genome shotgun (WGS) entry which is preliminary data.</text>
</comment>
<proteinExistence type="predicted"/>
<dbReference type="Gene3D" id="2.60.40.1240">
    <property type="match status" value="1"/>
</dbReference>
<evidence type="ECO:0000256" key="2">
    <source>
        <dbReference type="SAM" id="MobiDB-lite"/>
    </source>
</evidence>
<feature type="transmembrane region" description="Helical" evidence="3">
    <location>
        <begin position="65"/>
        <end position="85"/>
    </location>
</feature>
<evidence type="ECO:0000259" key="4">
    <source>
        <dbReference type="Pfam" id="PF13828"/>
    </source>
</evidence>
<dbReference type="Proteomes" id="UP000054314">
    <property type="component" value="Unassembled WGS sequence"/>
</dbReference>